<dbReference type="InterPro" id="IPR029063">
    <property type="entry name" value="SAM-dependent_MTases_sf"/>
</dbReference>
<protein>
    <recommendedName>
        <fullName evidence="5">Methyltransferase type 11 domain-containing protein</fullName>
    </recommendedName>
</protein>
<reference evidence="1 3" key="3">
    <citation type="submission" date="2019-07" db="EMBL/GenBank/DDBJ databases">
        <title>Whole genome shotgun sequence of Methylobacterium oxalidis NBRC 107715.</title>
        <authorList>
            <person name="Hosoyama A."/>
            <person name="Uohara A."/>
            <person name="Ohji S."/>
            <person name="Ichikawa N."/>
        </authorList>
    </citation>
    <scope>NUCLEOTIDE SEQUENCE [LARGE SCALE GENOMIC DNA]</scope>
    <source>
        <strain evidence="1 3">NBRC 107715</strain>
    </source>
</reference>
<comment type="caution">
    <text evidence="1">The sequence shown here is derived from an EMBL/GenBank/DDBJ whole genome shotgun (WGS) entry which is preliminary data.</text>
</comment>
<dbReference type="AlphaFoldDB" id="A0A512J3A6"/>
<dbReference type="EMBL" id="BJZU01000044">
    <property type="protein sequence ID" value="GEP04421.1"/>
    <property type="molecule type" value="Genomic_DNA"/>
</dbReference>
<sequence>MHPTLARVMRRRGISPKAFSAACDEAVRLLGDQGPISARMQIAAALAAAPGGTLCDVGGSVSAYLVVAHLLGTRVTVVDTLPYADDPAGSAPGFTEEVRARLRLFDRLGIAVERTDVFETPLPAAQYDVAVAFETIEHFAHSPKPVLTAMAASLKPQGRLCLSTPNIARFEMRMRLLAGRTPHERFVPFFETAGPFLGHHREYTLSEFRALPGLLGLAPVEVFAVNAAYESRKRKSAAQRFLIDLEERHGLGDRLLPPTLRKHVWLEARKPG</sequence>
<dbReference type="Gene3D" id="3.40.50.150">
    <property type="entry name" value="Vaccinia Virus protein VP39"/>
    <property type="match status" value="1"/>
</dbReference>
<evidence type="ECO:0000313" key="2">
    <source>
        <dbReference type="EMBL" id="GLS62793.1"/>
    </source>
</evidence>
<dbReference type="SUPFAM" id="SSF53335">
    <property type="entry name" value="S-adenosyl-L-methionine-dependent methyltransferases"/>
    <property type="match status" value="1"/>
</dbReference>
<name>A0A512J3A6_9HYPH</name>
<reference evidence="2" key="4">
    <citation type="submission" date="2023-01" db="EMBL/GenBank/DDBJ databases">
        <title>Draft genome sequence of Methylobacterium oxalidis strain NBRC 107715.</title>
        <authorList>
            <person name="Sun Q."/>
            <person name="Mori K."/>
        </authorList>
    </citation>
    <scope>NUCLEOTIDE SEQUENCE</scope>
    <source>
        <strain evidence="2">NBRC 107715</strain>
    </source>
</reference>
<reference evidence="2" key="1">
    <citation type="journal article" date="2014" name="Int. J. Syst. Evol. Microbiol.">
        <title>Complete genome of a new Firmicutes species belonging to the dominant human colonic microbiota ('Ruminococcus bicirculans') reveals two chromosomes and a selective capacity to utilize plant glucans.</title>
        <authorList>
            <consortium name="NISC Comparative Sequencing Program"/>
            <person name="Wegmann U."/>
            <person name="Louis P."/>
            <person name="Goesmann A."/>
            <person name="Henrissat B."/>
            <person name="Duncan S.H."/>
            <person name="Flint H.J."/>
        </authorList>
    </citation>
    <scope>NUCLEOTIDE SEQUENCE</scope>
    <source>
        <strain evidence="2">NBRC 107715</strain>
    </source>
</reference>
<keyword evidence="4" id="KW-1185">Reference proteome</keyword>
<organism evidence="1 3">
    <name type="scientific">Methylobacterium oxalidis</name>
    <dbReference type="NCBI Taxonomy" id="944322"/>
    <lineage>
        <taxon>Bacteria</taxon>
        <taxon>Pseudomonadati</taxon>
        <taxon>Pseudomonadota</taxon>
        <taxon>Alphaproteobacteria</taxon>
        <taxon>Hyphomicrobiales</taxon>
        <taxon>Methylobacteriaceae</taxon>
        <taxon>Methylobacterium</taxon>
    </lineage>
</organism>
<gene>
    <name evidence="2" type="ORF">GCM10007888_11740</name>
    <name evidence="1" type="ORF">MOX02_24590</name>
</gene>
<dbReference type="RefSeq" id="WP_170267836.1">
    <property type="nucleotide sequence ID" value="NZ_BJZU01000044.1"/>
</dbReference>
<accession>A0A512J3A6</accession>
<dbReference type="CDD" id="cd02440">
    <property type="entry name" value="AdoMet_MTases"/>
    <property type="match status" value="1"/>
</dbReference>
<proteinExistence type="predicted"/>
<evidence type="ECO:0000313" key="3">
    <source>
        <dbReference type="Proteomes" id="UP000321960"/>
    </source>
</evidence>
<evidence type="ECO:0000313" key="4">
    <source>
        <dbReference type="Proteomes" id="UP001156856"/>
    </source>
</evidence>
<dbReference type="Proteomes" id="UP001156856">
    <property type="component" value="Unassembled WGS sequence"/>
</dbReference>
<dbReference type="Proteomes" id="UP000321960">
    <property type="component" value="Unassembled WGS sequence"/>
</dbReference>
<dbReference type="Pfam" id="PF13489">
    <property type="entry name" value="Methyltransf_23"/>
    <property type="match status" value="1"/>
</dbReference>
<evidence type="ECO:0008006" key="5">
    <source>
        <dbReference type="Google" id="ProtNLM"/>
    </source>
</evidence>
<evidence type="ECO:0000313" key="1">
    <source>
        <dbReference type="EMBL" id="GEP04421.1"/>
    </source>
</evidence>
<reference evidence="4" key="2">
    <citation type="journal article" date="2019" name="Int. J. Syst. Evol. Microbiol.">
        <title>The Global Catalogue of Microorganisms (GCM) 10K type strain sequencing project: providing services to taxonomists for standard genome sequencing and annotation.</title>
        <authorList>
            <consortium name="The Broad Institute Genomics Platform"/>
            <consortium name="The Broad Institute Genome Sequencing Center for Infectious Disease"/>
            <person name="Wu L."/>
            <person name="Ma J."/>
        </authorList>
    </citation>
    <scope>NUCLEOTIDE SEQUENCE [LARGE SCALE GENOMIC DNA]</scope>
    <source>
        <strain evidence="4">NBRC 107715</strain>
    </source>
</reference>
<dbReference type="EMBL" id="BSPK01000017">
    <property type="protein sequence ID" value="GLS62793.1"/>
    <property type="molecule type" value="Genomic_DNA"/>
</dbReference>